<dbReference type="PANTHER" id="PTHR24320:SF236">
    <property type="entry name" value="SHORT-CHAIN DEHYDROGENASE-RELATED"/>
    <property type="match status" value="1"/>
</dbReference>
<evidence type="ECO:0008006" key="6">
    <source>
        <dbReference type="Google" id="ProtNLM"/>
    </source>
</evidence>
<dbReference type="GO" id="GO:0016491">
    <property type="term" value="F:oxidoreductase activity"/>
    <property type="evidence" value="ECO:0007669"/>
    <property type="project" value="UniProtKB-KW"/>
</dbReference>
<dbReference type="AlphaFoldDB" id="A0AAD7VTW2"/>
<gene>
    <name evidence="4" type="ORF">POJ06DRAFT_253144</name>
</gene>
<dbReference type="GeneID" id="80882766"/>
<dbReference type="Pfam" id="PF00106">
    <property type="entry name" value="adh_short"/>
    <property type="match status" value="1"/>
</dbReference>
<comment type="caution">
    <text evidence="4">The sequence shown here is derived from an EMBL/GenBank/DDBJ whole genome shotgun (WGS) entry which is preliminary data.</text>
</comment>
<dbReference type="PRINTS" id="PR00081">
    <property type="entry name" value="GDHRDH"/>
</dbReference>
<keyword evidence="5" id="KW-1185">Reference proteome</keyword>
<dbReference type="InterPro" id="IPR002347">
    <property type="entry name" value="SDR_fam"/>
</dbReference>
<dbReference type="PANTHER" id="PTHR24320">
    <property type="entry name" value="RETINOL DEHYDROGENASE"/>
    <property type="match status" value="1"/>
</dbReference>
<evidence type="ECO:0000256" key="2">
    <source>
        <dbReference type="ARBA" id="ARBA00022857"/>
    </source>
</evidence>
<name>A0AAD7VTW2_9ASCO</name>
<sequence>MAELLQVKFQNFGLLCTLTPYRLPSFYSAKQVIRQPYLRPELRNMNILWQSVTEIVPPKPNFTEKDLPDLSGKIYLVTGATSGVGVELAKILYWKNATVYIGTRSETNYGKAVKYIAEDATQPSKGELRLLKMDLMDLPTVKSAADKLIAEAKRLDSVWYNAGIMGHPTLQTTVQGYEVHWGTNVVGHFLLNELLTSLLISSAETAEKEAPVRAIWVSSDANLFSPADGINWDDVNFAKEGAVQMTKYAQSKAAAIILGDEFAKRVGDKGVVSLSLNPGHLITGMQENRPKWLKQLGNLFSYHAKYGAYTEIFAGFAELDLETQNGSYIVPWGRLGIPRNDIKEGLAMRGTGARLWEMLEADLKPYLG</sequence>
<dbReference type="RefSeq" id="XP_056044035.1">
    <property type="nucleotide sequence ID" value="XM_056187600.1"/>
</dbReference>
<dbReference type="Gene3D" id="3.40.50.720">
    <property type="entry name" value="NAD(P)-binding Rossmann-like Domain"/>
    <property type="match status" value="1"/>
</dbReference>
<dbReference type="InterPro" id="IPR036291">
    <property type="entry name" value="NAD(P)-bd_dom_sf"/>
</dbReference>
<dbReference type="EMBL" id="JARPMG010000005">
    <property type="protein sequence ID" value="KAJ8100585.1"/>
    <property type="molecule type" value="Genomic_DNA"/>
</dbReference>
<dbReference type="Proteomes" id="UP001217417">
    <property type="component" value="Unassembled WGS sequence"/>
</dbReference>
<comment type="similarity">
    <text evidence="1">Belongs to the short-chain dehydrogenases/reductases (SDR) family.</text>
</comment>
<evidence type="ECO:0000313" key="5">
    <source>
        <dbReference type="Proteomes" id="UP001217417"/>
    </source>
</evidence>
<dbReference type="InterPro" id="IPR020904">
    <property type="entry name" value="Sc_DH/Rdtase_CS"/>
</dbReference>
<organism evidence="4 5">
    <name type="scientific">Lipomyces tetrasporus</name>
    <dbReference type="NCBI Taxonomy" id="54092"/>
    <lineage>
        <taxon>Eukaryota</taxon>
        <taxon>Fungi</taxon>
        <taxon>Dikarya</taxon>
        <taxon>Ascomycota</taxon>
        <taxon>Saccharomycotina</taxon>
        <taxon>Lipomycetes</taxon>
        <taxon>Lipomycetales</taxon>
        <taxon>Lipomycetaceae</taxon>
        <taxon>Lipomyces</taxon>
    </lineage>
</organism>
<evidence type="ECO:0000256" key="1">
    <source>
        <dbReference type="ARBA" id="ARBA00006484"/>
    </source>
</evidence>
<accession>A0AAD7VTW2</accession>
<dbReference type="SUPFAM" id="SSF51735">
    <property type="entry name" value="NAD(P)-binding Rossmann-fold domains"/>
    <property type="match status" value="1"/>
</dbReference>
<keyword evidence="2" id="KW-0521">NADP</keyword>
<dbReference type="PROSITE" id="PS00061">
    <property type="entry name" value="ADH_SHORT"/>
    <property type="match status" value="1"/>
</dbReference>
<proteinExistence type="inferred from homology"/>
<reference evidence="4" key="1">
    <citation type="submission" date="2023-03" db="EMBL/GenBank/DDBJ databases">
        <title>Near-Complete genome sequence of Lipomyces tetrasporous NRRL Y-64009, an oleaginous yeast capable of growing on lignocellulosic hydrolysates.</title>
        <authorList>
            <consortium name="Lawrence Berkeley National Laboratory"/>
            <person name="Jagtap S.S."/>
            <person name="Liu J.-J."/>
            <person name="Walukiewicz H.E."/>
            <person name="Pangilinan J."/>
            <person name="Lipzen A."/>
            <person name="Ahrendt S."/>
            <person name="Koriabine M."/>
            <person name="Cobaugh K."/>
            <person name="Salamov A."/>
            <person name="Yoshinaga Y."/>
            <person name="Ng V."/>
            <person name="Daum C."/>
            <person name="Grigoriev I.V."/>
            <person name="Slininger P.J."/>
            <person name="Dien B.S."/>
            <person name="Jin Y.-S."/>
            <person name="Rao C.V."/>
        </authorList>
    </citation>
    <scope>NUCLEOTIDE SEQUENCE</scope>
    <source>
        <strain evidence="4">NRRL Y-64009</strain>
    </source>
</reference>
<protein>
    <recommendedName>
        <fullName evidence="6">Short-chain dehydrogenase</fullName>
    </recommendedName>
</protein>
<keyword evidence="3" id="KW-0560">Oxidoreductase</keyword>
<evidence type="ECO:0000313" key="4">
    <source>
        <dbReference type="EMBL" id="KAJ8100585.1"/>
    </source>
</evidence>
<evidence type="ECO:0000256" key="3">
    <source>
        <dbReference type="ARBA" id="ARBA00023002"/>
    </source>
</evidence>